<dbReference type="STRING" id="1844.UG56_019240"/>
<name>A0A1J4N0V3_9ACTN</name>
<evidence type="ECO:0000313" key="1">
    <source>
        <dbReference type="EMBL" id="OIJ25198.1"/>
    </source>
</evidence>
<accession>A0A1J4N0V3</accession>
<sequence length="100" mass="10353">MTEVHVVPKDMKASITIATDAESNVRKADSAGHLTKAGAAVPGAASVAYLSELGTRWTDETKAAADSSQKLAAETQKALDEFEAADHAAGEKGRKVMGPN</sequence>
<dbReference type="Proteomes" id="UP000033772">
    <property type="component" value="Unassembled WGS sequence"/>
</dbReference>
<dbReference type="RefSeq" id="WP_045550146.1">
    <property type="nucleotide sequence ID" value="NZ_JZDQ02000028.1"/>
</dbReference>
<evidence type="ECO:0008006" key="3">
    <source>
        <dbReference type="Google" id="ProtNLM"/>
    </source>
</evidence>
<protein>
    <recommendedName>
        <fullName evidence="3">ESX-1 secretion-associated protein</fullName>
    </recommendedName>
</protein>
<keyword evidence="2" id="KW-1185">Reference proteome</keyword>
<comment type="caution">
    <text evidence="1">The sequence shown here is derived from an EMBL/GenBank/DDBJ whole genome shotgun (WGS) entry which is preliminary data.</text>
</comment>
<dbReference type="AlphaFoldDB" id="A0A1J4N0V3"/>
<dbReference type="EMBL" id="JZDQ02000028">
    <property type="protein sequence ID" value="OIJ25198.1"/>
    <property type="molecule type" value="Genomic_DNA"/>
</dbReference>
<reference evidence="1" key="1">
    <citation type="submission" date="2016-10" db="EMBL/GenBank/DDBJ databases">
        <title>Draft Genome Sequence of Nocardioides luteus Strain BAFB, an Alkane-Degrading Bacterium Isolated from JP-7 Polluted Soil.</title>
        <authorList>
            <person name="Brown L."/>
            <person name="Ruiz O.N."/>
            <person name="Gunasekera T."/>
        </authorList>
    </citation>
    <scope>NUCLEOTIDE SEQUENCE [LARGE SCALE GENOMIC DNA]</scope>
    <source>
        <strain evidence="1">BAFB</strain>
    </source>
</reference>
<evidence type="ECO:0000313" key="2">
    <source>
        <dbReference type="Proteomes" id="UP000033772"/>
    </source>
</evidence>
<organism evidence="1 2">
    <name type="scientific">Nocardioides luteus</name>
    <dbReference type="NCBI Taxonomy" id="1844"/>
    <lineage>
        <taxon>Bacteria</taxon>
        <taxon>Bacillati</taxon>
        <taxon>Actinomycetota</taxon>
        <taxon>Actinomycetes</taxon>
        <taxon>Propionibacteriales</taxon>
        <taxon>Nocardioidaceae</taxon>
        <taxon>Nocardioides</taxon>
    </lineage>
</organism>
<gene>
    <name evidence="1" type="ORF">UG56_019240</name>
</gene>
<proteinExistence type="predicted"/>